<evidence type="ECO:0000313" key="2">
    <source>
        <dbReference type="Proteomes" id="UP000198862"/>
    </source>
</evidence>
<proteinExistence type="predicted"/>
<evidence type="ECO:0000313" key="1">
    <source>
        <dbReference type="EMBL" id="SFC78954.1"/>
    </source>
</evidence>
<dbReference type="EMBL" id="FOLO01000018">
    <property type="protein sequence ID" value="SFC78954.1"/>
    <property type="molecule type" value="Genomic_DNA"/>
</dbReference>
<dbReference type="AlphaFoldDB" id="A0A1I1M0R0"/>
<dbReference type="RefSeq" id="WP_218156517.1">
    <property type="nucleotide sequence ID" value="NZ_FOLO01000018.1"/>
</dbReference>
<dbReference type="Proteomes" id="UP000198862">
    <property type="component" value="Unassembled WGS sequence"/>
</dbReference>
<protein>
    <submittedName>
        <fullName evidence="1">Uncharacterized protein</fullName>
    </submittedName>
</protein>
<accession>A0A1I1M0R0</accession>
<keyword evidence="2" id="KW-1185">Reference proteome</keyword>
<organism evidence="1 2">
    <name type="scientific">Pseudoalteromonas denitrificans DSM 6059</name>
    <dbReference type="NCBI Taxonomy" id="1123010"/>
    <lineage>
        <taxon>Bacteria</taxon>
        <taxon>Pseudomonadati</taxon>
        <taxon>Pseudomonadota</taxon>
        <taxon>Gammaproteobacteria</taxon>
        <taxon>Alteromonadales</taxon>
        <taxon>Pseudoalteromonadaceae</taxon>
        <taxon>Pseudoalteromonas</taxon>
    </lineage>
</organism>
<reference evidence="1 2" key="1">
    <citation type="submission" date="2016-10" db="EMBL/GenBank/DDBJ databases">
        <authorList>
            <person name="de Groot N.N."/>
        </authorList>
    </citation>
    <scope>NUCLEOTIDE SEQUENCE [LARGE SCALE GENOMIC DNA]</scope>
    <source>
        <strain evidence="1 2">DSM 6059</strain>
    </source>
</reference>
<name>A0A1I1M0R0_9GAMM</name>
<sequence length="69" mass="7949">MAKSEIQKIEKQIYDLNLKLIALRKSTLSQEAIPNYTFSTQSCETNLIDLFGQNDKLLLIHNMGQACRY</sequence>
<gene>
    <name evidence="1" type="ORF">SAMN02745724_02552</name>
</gene>